<dbReference type="RefSeq" id="WP_248996400.1">
    <property type="nucleotide sequence ID" value="NZ_JAKIKP010000011.1"/>
</dbReference>
<evidence type="ECO:0000313" key="2">
    <source>
        <dbReference type="EMBL" id="MCL1143729.1"/>
    </source>
</evidence>
<protein>
    <submittedName>
        <fullName evidence="2">Uncharacterized protein</fullName>
    </submittedName>
</protein>
<organism evidence="2 3">
    <name type="scientific">Shewanella gaetbuli</name>
    <dbReference type="NCBI Taxonomy" id="220752"/>
    <lineage>
        <taxon>Bacteria</taxon>
        <taxon>Pseudomonadati</taxon>
        <taxon>Pseudomonadota</taxon>
        <taxon>Gammaproteobacteria</taxon>
        <taxon>Alteromonadales</taxon>
        <taxon>Shewanellaceae</taxon>
        <taxon>Shewanella</taxon>
    </lineage>
</organism>
<gene>
    <name evidence="2" type="ORF">L2672_13685</name>
</gene>
<comment type="caution">
    <text evidence="2">The sequence shown here is derived from an EMBL/GenBank/DDBJ whole genome shotgun (WGS) entry which is preliminary data.</text>
</comment>
<name>A0A9X1ZJV6_9GAMM</name>
<feature type="region of interest" description="Disordered" evidence="1">
    <location>
        <begin position="1"/>
        <end position="20"/>
    </location>
</feature>
<reference evidence="2" key="1">
    <citation type="submission" date="2022-01" db="EMBL/GenBank/DDBJ databases">
        <title>Whole genome-based taxonomy of the Shewanellaceae.</title>
        <authorList>
            <person name="Martin-Rodriguez A.J."/>
        </authorList>
    </citation>
    <scope>NUCLEOTIDE SEQUENCE</scope>
    <source>
        <strain evidence="2">DSM 16422</strain>
    </source>
</reference>
<dbReference type="Proteomes" id="UP001139333">
    <property type="component" value="Unassembled WGS sequence"/>
</dbReference>
<keyword evidence="3" id="KW-1185">Reference proteome</keyword>
<accession>A0A9X1ZJV6</accession>
<dbReference type="EMBL" id="JAKIKP010000011">
    <property type="protein sequence ID" value="MCL1143729.1"/>
    <property type="molecule type" value="Genomic_DNA"/>
</dbReference>
<proteinExistence type="predicted"/>
<evidence type="ECO:0000313" key="3">
    <source>
        <dbReference type="Proteomes" id="UP001139333"/>
    </source>
</evidence>
<evidence type="ECO:0000256" key="1">
    <source>
        <dbReference type="SAM" id="MobiDB-lite"/>
    </source>
</evidence>
<sequence length="83" mass="9685">MNQVAHEINERRDSPLSNEQHWENLTADQKVALYDLNRFGYRLRFVRQTLKGPLAIVSQQDDIAVIHPDGEVDLRPKITLRPH</sequence>
<dbReference type="AlphaFoldDB" id="A0A9X1ZJV6"/>